<keyword evidence="2" id="KW-0378">Hydrolase</keyword>
<dbReference type="Gene3D" id="3.40.50.300">
    <property type="entry name" value="P-loop containing nucleotide triphosphate hydrolases"/>
    <property type="match status" value="2"/>
</dbReference>
<dbReference type="InterPro" id="IPR027417">
    <property type="entry name" value="P-loop_NTPase"/>
</dbReference>
<dbReference type="GO" id="GO:0004527">
    <property type="term" value="F:exonuclease activity"/>
    <property type="evidence" value="ECO:0007669"/>
    <property type="project" value="UniProtKB-KW"/>
</dbReference>
<dbReference type="STRING" id="1618665.UY55_C0002G0199"/>
<dbReference type="InterPro" id="IPR003593">
    <property type="entry name" value="AAA+_ATPase"/>
</dbReference>
<evidence type="ECO:0000313" key="3">
    <source>
        <dbReference type="Proteomes" id="UP000034224"/>
    </source>
</evidence>
<dbReference type="PANTHER" id="PTHR47642:SF5">
    <property type="entry name" value="ATP-DEPENDENT DNA HELICASE"/>
    <property type="match status" value="1"/>
</dbReference>
<dbReference type="EMBL" id="LCQK01000002">
    <property type="protein sequence ID" value="KKW15141.1"/>
    <property type="molecule type" value="Genomic_DNA"/>
</dbReference>
<proteinExistence type="predicted"/>
<keyword evidence="2" id="KW-0540">Nuclease</keyword>
<dbReference type="Pfam" id="PF05970">
    <property type="entry name" value="PIF1"/>
    <property type="match status" value="1"/>
</dbReference>
<dbReference type="InterPro" id="IPR051055">
    <property type="entry name" value="PIF1_helicase"/>
</dbReference>
<evidence type="ECO:0000313" key="2">
    <source>
        <dbReference type="EMBL" id="KKW15141.1"/>
    </source>
</evidence>
<name>A0A0G1W8M8_9BACT</name>
<organism evidence="2 3">
    <name type="scientific">Candidatus Jorgensenbacteria bacterium GW2011_GWB1_50_10</name>
    <dbReference type="NCBI Taxonomy" id="1618665"/>
    <lineage>
        <taxon>Bacteria</taxon>
        <taxon>Candidatus Joergenseniibacteriota</taxon>
    </lineage>
</organism>
<evidence type="ECO:0000259" key="1">
    <source>
        <dbReference type="SMART" id="SM00382"/>
    </source>
</evidence>
<sequence length="436" mass="48519">MTQKEAFEILKAGHNVYLTGAAGSGKTYLLNEYIEFLRKKKTDVGITASTGIAATHLGGITIHSWAGIGISRTASDKEVRMFAANRRVAKRLAKTETLIIDEVSMLDAARLSLVDRVARAVRGKEPFGGMQVVLCGDFFQLPPVANENEPPPQFAYRSTAWEELGLKVCYLDEQHRHGDEKLSEVLNAIRRTEVNESIRIRLRGRCDANLPNGRVTKLYSHNADVDAENFRELQRLPGEEVNYRMETHGVPAIVQSLKNGCLAPENLVLKKDAVVMFVKNNFEKGYANGTLGRVVGFSEEGHPRVITLKGRNISVSPESWMVEENGKRLAKITQIPLRLAWAITIHKSQGITLDAALIDLSAAFERGMGYVALSRVRTLDGMKLLGFNEKSLEVHPEILEFDAELQRKSEETVLAKELGRQTGGIRSRFKRLIPSD</sequence>
<dbReference type="PANTHER" id="PTHR47642">
    <property type="entry name" value="ATP-DEPENDENT DNA HELICASE"/>
    <property type="match status" value="1"/>
</dbReference>
<dbReference type="SUPFAM" id="SSF52540">
    <property type="entry name" value="P-loop containing nucleoside triphosphate hydrolases"/>
    <property type="match status" value="2"/>
</dbReference>
<feature type="domain" description="AAA+ ATPase" evidence="1">
    <location>
        <begin position="12"/>
        <end position="281"/>
    </location>
</feature>
<dbReference type="AlphaFoldDB" id="A0A0G1W8M8"/>
<dbReference type="GO" id="GO:0003678">
    <property type="term" value="F:DNA helicase activity"/>
    <property type="evidence" value="ECO:0007669"/>
    <property type="project" value="InterPro"/>
</dbReference>
<dbReference type="CDD" id="cd18809">
    <property type="entry name" value="SF1_C_RecD"/>
    <property type="match status" value="1"/>
</dbReference>
<dbReference type="GO" id="GO:0006281">
    <property type="term" value="P:DNA repair"/>
    <property type="evidence" value="ECO:0007669"/>
    <property type="project" value="InterPro"/>
</dbReference>
<dbReference type="SMART" id="SM00382">
    <property type="entry name" value="AAA"/>
    <property type="match status" value="1"/>
</dbReference>
<dbReference type="GO" id="GO:0000723">
    <property type="term" value="P:telomere maintenance"/>
    <property type="evidence" value="ECO:0007669"/>
    <property type="project" value="InterPro"/>
</dbReference>
<keyword evidence="2" id="KW-0269">Exonuclease</keyword>
<dbReference type="InterPro" id="IPR010285">
    <property type="entry name" value="DNA_helicase_pif1-like_DEAD"/>
</dbReference>
<dbReference type="Proteomes" id="UP000034224">
    <property type="component" value="Unassembled WGS sequence"/>
</dbReference>
<dbReference type="PATRIC" id="fig|1618665.3.peg.484"/>
<dbReference type="CDD" id="cd18037">
    <property type="entry name" value="DEXSc_Pif1_like"/>
    <property type="match status" value="1"/>
</dbReference>
<gene>
    <name evidence="2" type="ORF">UY55_C0002G0199</name>
</gene>
<accession>A0A0G1W8M8</accession>
<protein>
    <submittedName>
        <fullName evidence="2">Exonuclease V subunit alpha</fullName>
    </submittedName>
</protein>
<reference evidence="2 3" key="1">
    <citation type="journal article" date="2015" name="Nature">
        <title>rRNA introns, odd ribosomes, and small enigmatic genomes across a large radiation of phyla.</title>
        <authorList>
            <person name="Brown C.T."/>
            <person name="Hug L.A."/>
            <person name="Thomas B.C."/>
            <person name="Sharon I."/>
            <person name="Castelle C.J."/>
            <person name="Singh A."/>
            <person name="Wilkins M.J."/>
            <person name="Williams K.H."/>
            <person name="Banfield J.F."/>
        </authorList>
    </citation>
    <scope>NUCLEOTIDE SEQUENCE [LARGE SCALE GENOMIC DNA]</scope>
</reference>
<comment type="caution">
    <text evidence="2">The sequence shown here is derived from an EMBL/GenBank/DDBJ whole genome shotgun (WGS) entry which is preliminary data.</text>
</comment>